<evidence type="ECO:0000256" key="7">
    <source>
        <dbReference type="ARBA" id="ARBA00023054"/>
    </source>
</evidence>
<evidence type="ECO:0000256" key="2">
    <source>
        <dbReference type="ARBA" id="ARBA00004389"/>
    </source>
</evidence>
<sequence>MEDGNCDFEEKEVVEDSDDEHQVFDEMPVRARQFYFVKLLPLENPNTDAMIKKAEETIEKTNRDQVLITQKIRRRVMDSDDVSSKLCRLKYYEYDNGELNLEWHRERWDILHLSLDKLTFANNAYKEKSTNSCLSGGELDKQRLSFLMEHGRKNMADERKLLRKISASQGKDGGTTVEELHAPIQQLREQMCFNYWQYEKTSNDYIAREKAILKDIKQHKIAREIAIANAVVNGKLWNSLGSQEAIQAELQELDYNSDELREDQIRVNAKIKKVKKELKKVEKDISSLQKCLNDTNRKNAAAYNTILKLKKQYGEENACYYQHHSFMEKVEVLAKKKDIAAVQELAQEQVENFMQKWKNCQDFRNDYKKRVISSLNSRHLDIDGRMITNQKPRDDDTRKVIKLEALSKTRLKWSMKDAEDPFELVS</sequence>
<protein>
    <submittedName>
        <fullName evidence="12">Proton pump-interactor BIP103-like isoform X1</fullName>
    </submittedName>
</protein>
<keyword evidence="7 10" id="KW-0175">Coiled coil</keyword>
<keyword evidence="6" id="KW-1133">Transmembrane helix</keyword>
<gene>
    <name evidence="12" type="primary">LOC111022559</name>
</gene>
<evidence type="ECO:0000256" key="6">
    <source>
        <dbReference type="ARBA" id="ARBA00022989"/>
    </source>
</evidence>
<dbReference type="PANTHER" id="PTHR32219:SF16">
    <property type="entry name" value="CORE-2_I-BRANCHING BETA-1,6-N-ACETYLGLUCOSAMINYLTRANSFERASE FAMILY PROTEIN"/>
    <property type="match status" value="1"/>
</dbReference>
<keyword evidence="5" id="KW-0256">Endoplasmic reticulum</keyword>
<evidence type="ECO:0000256" key="8">
    <source>
        <dbReference type="ARBA" id="ARBA00023136"/>
    </source>
</evidence>
<dbReference type="InterPro" id="IPR055282">
    <property type="entry name" value="PPI1-4"/>
</dbReference>
<dbReference type="OrthoDB" id="1096364at2759"/>
<dbReference type="GO" id="GO:0005886">
    <property type="term" value="C:plasma membrane"/>
    <property type="evidence" value="ECO:0007669"/>
    <property type="project" value="UniProtKB-SubCell"/>
</dbReference>
<organism evidence="11 12">
    <name type="scientific">Momordica charantia</name>
    <name type="common">Bitter gourd</name>
    <name type="synonym">Balsam pear</name>
    <dbReference type="NCBI Taxonomy" id="3673"/>
    <lineage>
        <taxon>Eukaryota</taxon>
        <taxon>Viridiplantae</taxon>
        <taxon>Streptophyta</taxon>
        <taxon>Embryophyta</taxon>
        <taxon>Tracheophyta</taxon>
        <taxon>Spermatophyta</taxon>
        <taxon>Magnoliopsida</taxon>
        <taxon>eudicotyledons</taxon>
        <taxon>Gunneridae</taxon>
        <taxon>Pentapetalae</taxon>
        <taxon>rosids</taxon>
        <taxon>fabids</taxon>
        <taxon>Cucurbitales</taxon>
        <taxon>Cucurbitaceae</taxon>
        <taxon>Momordiceae</taxon>
        <taxon>Momordica</taxon>
    </lineage>
</organism>
<keyword evidence="8" id="KW-0472">Membrane</keyword>
<evidence type="ECO:0000313" key="11">
    <source>
        <dbReference type="Proteomes" id="UP000504603"/>
    </source>
</evidence>
<keyword evidence="4" id="KW-0812">Transmembrane</keyword>
<dbReference type="AlphaFoldDB" id="A0A6J1DME1"/>
<evidence type="ECO:0000313" key="12">
    <source>
        <dbReference type="RefSeq" id="XP_022155410.1"/>
    </source>
</evidence>
<evidence type="ECO:0000256" key="3">
    <source>
        <dbReference type="ARBA" id="ARBA00022475"/>
    </source>
</evidence>
<evidence type="ECO:0000256" key="10">
    <source>
        <dbReference type="SAM" id="Coils"/>
    </source>
</evidence>
<dbReference type="GO" id="GO:0005789">
    <property type="term" value="C:endoplasmic reticulum membrane"/>
    <property type="evidence" value="ECO:0007669"/>
    <property type="project" value="UniProtKB-SubCell"/>
</dbReference>
<dbReference type="GeneID" id="111022559"/>
<dbReference type="RefSeq" id="XP_022155410.1">
    <property type="nucleotide sequence ID" value="XM_022299718.1"/>
</dbReference>
<keyword evidence="11" id="KW-1185">Reference proteome</keyword>
<dbReference type="KEGG" id="mcha:111022559"/>
<evidence type="ECO:0000256" key="4">
    <source>
        <dbReference type="ARBA" id="ARBA00022692"/>
    </source>
</evidence>
<feature type="coiled-coil region" evidence="10">
    <location>
        <begin position="243"/>
        <end position="298"/>
    </location>
</feature>
<dbReference type="Proteomes" id="UP000504603">
    <property type="component" value="Unplaced"/>
</dbReference>
<evidence type="ECO:0000256" key="1">
    <source>
        <dbReference type="ARBA" id="ARBA00004162"/>
    </source>
</evidence>
<comment type="subcellular location">
    <subcellularLocation>
        <location evidence="1">Cell membrane</location>
        <topology evidence="1">Single-pass membrane protein</topology>
    </subcellularLocation>
    <subcellularLocation>
        <location evidence="2">Endoplasmic reticulum membrane</location>
        <topology evidence="2">Single-pass membrane protein</topology>
    </subcellularLocation>
</comment>
<comment type="similarity">
    <text evidence="9">Belongs to the plant Proton pump-interactor protein family.</text>
</comment>
<keyword evidence="3" id="KW-1003">Cell membrane</keyword>
<dbReference type="PANTHER" id="PTHR32219">
    <property type="entry name" value="RNA-BINDING PROTEIN YLMH-RELATED"/>
    <property type="match status" value="1"/>
</dbReference>
<evidence type="ECO:0000256" key="9">
    <source>
        <dbReference type="ARBA" id="ARBA00038080"/>
    </source>
</evidence>
<evidence type="ECO:0000256" key="5">
    <source>
        <dbReference type="ARBA" id="ARBA00022824"/>
    </source>
</evidence>
<reference evidence="12" key="1">
    <citation type="submission" date="2025-08" db="UniProtKB">
        <authorList>
            <consortium name="RefSeq"/>
        </authorList>
    </citation>
    <scope>IDENTIFICATION</scope>
    <source>
        <strain evidence="12">OHB3-1</strain>
    </source>
</reference>
<proteinExistence type="inferred from homology"/>
<accession>A0A6J1DME1</accession>
<name>A0A6J1DME1_MOMCH</name>